<dbReference type="EMBL" id="FUYR01000007">
    <property type="protein sequence ID" value="SKB93710.1"/>
    <property type="molecule type" value="Genomic_DNA"/>
</dbReference>
<reference evidence="2" key="1">
    <citation type="submission" date="2017-02" db="EMBL/GenBank/DDBJ databases">
        <authorList>
            <person name="Varghese N."/>
            <person name="Submissions S."/>
        </authorList>
    </citation>
    <scope>NUCLEOTIDE SEQUENCE [LARGE SCALE GENOMIC DNA]</scope>
    <source>
        <strain evidence="2">DSM 22385</strain>
    </source>
</reference>
<name>A0A1T5FC23_9SPHI</name>
<evidence type="ECO:0000313" key="1">
    <source>
        <dbReference type="EMBL" id="SKB93710.1"/>
    </source>
</evidence>
<keyword evidence="2" id="KW-1185">Reference proteome</keyword>
<dbReference type="SUPFAM" id="SSF53448">
    <property type="entry name" value="Nucleotide-diphospho-sugar transferases"/>
    <property type="match status" value="1"/>
</dbReference>
<dbReference type="InterPro" id="IPR029044">
    <property type="entry name" value="Nucleotide-diphossugar_trans"/>
</dbReference>
<gene>
    <name evidence="1" type="ORF">SAMN05661099_3584</name>
</gene>
<evidence type="ECO:0000313" key="2">
    <source>
        <dbReference type="Proteomes" id="UP000189981"/>
    </source>
</evidence>
<dbReference type="AlphaFoldDB" id="A0A1T5FC23"/>
<dbReference type="CDD" id="cd00761">
    <property type="entry name" value="Glyco_tranf_GTA_type"/>
    <property type="match status" value="1"/>
</dbReference>
<dbReference type="STRING" id="572036.SAMN05661099_3584"/>
<protein>
    <recommendedName>
        <fullName evidence="3">Glycosyl transferase family 2</fullName>
    </recommendedName>
</protein>
<dbReference type="Proteomes" id="UP000189981">
    <property type="component" value="Unassembled WGS sequence"/>
</dbReference>
<organism evidence="1 2">
    <name type="scientific">Daejeonella lutea</name>
    <dbReference type="NCBI Taxonomy" id="572036"/>
    <lineage>
        <taxon>Bacteria</taxon>
        <taxon>Pseudomonadati</taxon>
        <taxon>Bacteroidota</taxon>
        <taxon>Sphingobacteriia</taxon>
        <taxon>Sphingobacteriales</taxon>
        <taxon>Sphingobacteriaceae</taxon>
        <taxon>Daejeonella</taxon>
    </lineage>
</organism>
<dbReference type="Gene3D" id="3.90.550.10">
    <property type="entry name" value="Spore Coat Polysaccharide Biosynthesis Protein SpsA, Chain A"/>
    <property type="match status" value="1"/>
</dbReference>
<accession>A0A1T5FC23</accession>
<evidence type="ECO:0008006" key="3">
    <source>
        <dbReference type="Google" id="ProtNLM"/>
    </source>
</evidence>
<proteinExistence type="predicted"/>
<sequence>MDQYSTKISYAMNVLNGEPFIDYQLRSIYKHAHEIIIVEGAYKKFAFATNNGRSQDTTLSSIRSFPDPDRKIKLIVKDGFYEDRMEMCNEFMHHITGDVVWQIDADEFYHDHTHIYIKELFAADADLDTVSFNFIDVFGSLKLQTSGLEGTGLQDVKRVHRFAKGDIWINQRPPVLGNELGQIKPINKVIQGDELERSGHLMFNLTMLFEKQIQDKFLYYQAKEFTGPMYDWFDKSIRTFRDKFNMLNFAGHLTYLTVIKSKLPDICIQIQQDCIDKNTKYPFIPDSIHYEIVTSPVYNPAVRAAYEINTLPQKQWSLLKLALKVPVIAVDIFYTFDSSSTGFVFRVFLTKSLLSLKKIFAGWFRLLKKAIARPEAINNEI</sequence>